<dbReference type="InterPro" id="IPR011989">
    <property type="entry name" value="ARM-like"/>
</dbReference>
<dbReference type="PANTHER" id="PTHR12658:SF0">
    <property type="entry name" value="TUBULIN-SPECIFIC CHAPERONE D"/>
    <property type="match status" value="1"/>
</dbReference>
<protein>
    <recommendedName>
        <fullName evidence="2">Tubulin-folding cofactor D ARM repeats domain-containing protein</fullName>
    </recommendedName>
</protein>
<gene>
    <name evidence="3" type="ORF">DAPPUDRAFT_119804</name>
</gene>
<dbReference type="AlphaFoldDB" id="E9HZI1"/>
<dbReference type="Pfam" id="PF23579">
    <property type="entry name" value="ARM_TBCD"/>
    <property type="match status" value="1"/>
</dbReference>
<dbReference type="PANTHER" id="PTHR12658">
    <property type="entry name" value="BETA-TUBULIN COFACTOR D"/>
    <property type="match status" value="1"/>
</dbReference>
<dbReference type="InterPro" id="IPR016024">
    <property type="entry name" value="ARM-type_fold"/>
</dbReference>
<reference evidence="3 4" key="1">
    <citation type="journal article" date="2011" name="Science">
        <title>The ecoresponsive genome of Daphnia pulex.</title>
        <authorList>
            <person name="Colbourne J.K."/>
            <person name="Pfrender M.E."/>
            <person name="Gilbert D."/>
            <person name="Thomas W.K."/>
            <person name="Tucker A."/>
            <person name="Oakley T.H."/>
            <person name="Tokishita S."/>
            <person name="Aerts A."/>
            <person name="Arnold G.J."/>
            <person name="Basu M.K."/>
            <person name="Bauer D.J."/>
            <person name="Caceres C.E."/>
            <person name="Carmel L."/>
            <person name="Casola C."/>
            <person name="Choi J.H."/>
            <person name="Detter J.C."/>
            <person name="Dong Q."/>
            <person name="Dusheyko S."/>
            <person name="Eads B.D."/>
            <person name="Frohlich T."/>
            <person name="Geiler-Samerotte K.A."/>
            <person name="Gerlach D."/>
            <person name="Hatcher P."/>
            <person name="Jogdeo S."/>
            <person name="Krijgsveld J."/>
            <person name="Kriventseva E.V."/>
            <person name="Kultz D."/>
            <person name="Laforsch C."/>
            <person name="Lindquist E."/>
            <person name="Lopez J."/>
            <person name="Manak J.R."/>
            <person name="Muller J."/>
            <person name="Pangilinan J."/>
            <person name="Patwardhan R.P."/>
            <person name="Pitluck S."/>
            <person name="Pritham E.J."/>
            <person name="Rechtsteiner A."/>
            <person name="Rho M."/>
            <person name="Rogozin I.B."/>
            <person name="Sakarya O."/>
            <person name="Salamov A."/>
            <person name="Schaack S."/>
            <person name="Shapiro H."/>
            <person name="Shiga Y."/>
            <person name="Skalitzky C."/>
            <person name="Smith Z."/>
            <person name="Souvorov A."/>
            <person name="Sung W."/>
            <person name="Tang Z."/>
            <person name="Tsuchiya D."/>
            <person name="Tu H."/>
            <person name="Vos H."/>
            <person name="Wang M."/>
            <person name="Wolf Y.I."/>
            <person name="Yamagata H."/>
            <person name="Yamada T."/>
            <person name="Ye Y."/>
            <person name="Shaw J.R."/>
            <person name="Andrews J."/>
            <person name="Crease T.J."/>
            <person name="Tang H."/>
            <person name="Lucas S.M."/>
            <person name="Robertson H.M."/>
            <person name="Bork P."/>
            <person name="Koonin E.V."/>
            <person name="Zdobnov E.M."/>
            <person name="Grigoriev I.V."/>
            <person name="Lynch M."/>
            <person name="Boore J.L."/>
        </authorList>
    </citation>
    <scope>NUCLEOTIDE SEQUENCE [LARGE SCALE GENOMIC DNA]</scope>
</reference>
<dbReference type="Gene3D" id="1.25.10.10">
    <property type="entry name" value="Leucine-rich Repeat Variant"/>
    <property type="match status" value="1"/>
</dbReference>
<dbReference type="KEGG" id="dpx:DAPPUDRAFT_119804"/>
<evidence type="ECO:0000313" key="3">
    <source>
        <dbReference type="EMBL" id="EFX62849.1"/>
    </source>
</evidence>
<dbReference type="FunCoup" id="E9HZI1">
    <property type="interactions" value="1617"/>
</dbReference>
<dbReference type="EMBL" id="GL733344">
    <property type="protein sequence ID" value="EFX62849.1"/>
    <property type="molecule type" value="Genomic_DNA"/>
</dbReference>
<dbReference type="GO" id="GO:0007021">
    <property type="term" value="P:tubulin complex assembly"/>
    <property type="evidence" value="ECO:0007669"/>
    <property type="project" value="InterPro"/>
</dbReference>
<dbReference type="eggNOG" id="KOG1943">
    <property type="taxonomic scope" value="Eukaryota"/>
</dbReference>
<dbReference type="InterPro" id="IPR033162">
    <property type="entry name" value="TBCD"/>
</dbReference>
<name>E9HZI1_DAPPU</name>
<accession>E9HZI1</accession>
<dbReference type="PROSITE" id="PS50077">
    <property type="entry name" value="HEAT_REPEAT"/>
    <property type="match status" value="1"/>
</dbReference>
<dbReference type="GO" id="GO:0034333">
    <property type="term" value="P:adherens junction assembly"/>
    <property type="evidence" value="ECO:0000318"/>
    <property type="project" value="GO_Central"/>
</dbReference>
<feature type="domain" description="Tubulin-folding cofactor D ARM repeats" evidence="2">
    <location>
        <begin position="282"/>
        <end position="430"/>
    </location>
</feature>
<dbReference type="GO" id="GO:0005096">
    <property type="term" value="F:GTPase activator activity"/>
    <property type="evidence" value="ECO:0000318"/>
    <property type="project" value="GO_Central"/>
</dbReference>
<dbReference type="FunFam" id="1.25.10.10:FF:001563">
    <property type="entry name" value="Uncharacterized protein"/>
    <property type="match status" value="1"/>
</dbReference>
<dbReference type="InterPro" id="IPR058033">
    <property type="entry name" value="ARM_TBCD_2nd"/>
</dbReference>
<organism evidence="3 4">
    <name type="scientific">Daphnia pulex</name>
    <name type="common">Water flea</name>
    <dbReference type="NCBI Taxonomy" id="6669"/>
    <lineage>
        <taxon>Eukaryota</taxon>
        <taxon>Metazoa</taxon>
        <taxon>Ecdysozoa</taxon>
        <taxon>Arthropoda</taxon>
        <taxon>Crustacea</taxon>
        <taxon>Branchiopoda</taxon>
        <taxon>Diplostraca</taxon>
        <taxon>Cladocera</taxon>
        <taxon>Anomopoda</taxon>
        <taxon>Daphniidae</taxon>
        <taxon>Daphnia</taxon>
    </lineage>
</organism>
<evidence type="ECO:0000313" key="4">
    <source>
        <dbReference type="Proteomes" id="UP000000305"/>
    </source>
</evidence>
<dbReference type="GO" id="GO:0007023">
    <property type="term" value="P:post-chaperonin tubulin folding pathway"/>
    <property type="evidence" value="ECO:0007669"/>
    <property type="project" value="InterPro"/>
</dbReference>
<dbReference type="GO" id="GO:0016328">
    <property type="term" value="C:lateral plasma membrane"/>
    <property type="evidence" value="ECO:0000318"/>
    <property type="project" value="GO_Central"/>
</dbReference>
<dbReference type="HOGENOM" id="CLU_003043_4_0_1"/>
<dbReference type="OMA" id="APAYMSE"/>
<dbReference type="Proteomes" id="UP000000305">
    <property type="component" value="Unassembled WGS sequence"/>
</dbReference>
<dbReference type="GO" id="GO:0006457">
    <property type="term" value="P:protein folding"/>
    <property type="evidence" value="ECO:0000318"/>
    <property type="project" value="GO_Central"/>
</dbReference>
<keyword evidence="4" id="KW-1185">Reference proteome</keyword>
<feature type="repeat" description="HEAT" evidence="1">
    <location>
        <begin position="301"/>
        <end position="338"/>
    </location>
</feature>
<evidence type="ECO:0000259" key="2">
    <source>
        <dbReference type="Pfam" id="PF25767"/>
    </source>
</evidence>
<dbReference type="GO" id="GO:0070830">
    <property type="term" value="P:bicellular tight junction assembly"/>
    <property type="evidence" value="ECO:0000318"/>
    <property type="project" value="GO_Central"/>
</dbReference>
<dbReference type="OrthoDB" id="6336275at2759"/>
<evidence type="ECO:0000256" key="1">
    <source>
        <dbReference type="PROSITE-ProRule" id="PRU00103"/>
    </source>
</evidence>
<proteinExistence type="predicted"/>
<dbReference type="InParanoid" id="E9HZI1"/>
<dbReference type="SUPFAM" id="SSF48371">
    <property type="entry name" value="ARM repeat"/>
    <property type="match status" value="1"/>
</dbReference>
<dbReference type="GO" id="GO:0048487">
    <property type="term" value="F:beta-tubulin binding"/>
    <property type="evidence" value="ECO:0000318"/>
    <property type="project" value="GO_Central"/>
</dbReference>
<dbReference type="GO" id="GO:0000226">
    <property type="term" value="P:microtubule cytoskeleton organization"/>
    <property type="evidence" value="ECO:0000318"/>
    <property type="project" value="GO_Central"/>
</dbReference>
<dbReference type="Pfam" id="PF25767">
    <property type="entry name" value="ARM_TBCD_2nd"/>
    <property type="match status" value="1"/>
</dbReference>
<sequence>MTLEVADECSQCTEKEIDVIGLGCSKESFTEHSEQPHLIDSHLDGLLTKIINIIREEGLDYEVKHVAFRCLYFILKVRGFKVVARHLPHETADLEPLLHYLENQDPGVQLKWEIHYGLLLWLSIVVKIPFHLQRFDTSTSEPIMERILNVCKKYLAGTTKAQDMAFYVSAIYLTRPDVKDSYLPGFINWAHEVCPFVFNLKITVKLTFKKGVLSTLAGVFKHGQREQMMEHAHAVLRTILTIKFQPSELLIVKKPFDILETSICLLEIPAGQQIISCQSAAISVNDEDDDDYGVPEEIEEVLNEILQALQDKNREVQYSAAKGIGRLTSRISKNFADQVIESIMELFSLWESDMAWHGGCLALAELARHGLLLPQRLSSLRGNFSVGSAVRDAACYLCWALARSYDPSLLQPFVHQLAKALVITTVFDRTRRSTGHFSSRHRHSDHLRLVRLRKNAYLQLSLFVAQYEEYRPHLIQHLVDRKVIHWDTVIRQLTSQAFHQMTFLDPESMKLILSTQILPRCTNPELYLRHGSILASGKVISALCQVAKDHQRRLPDELGDVAMESISQTCIAILEERFWRRFGGDQMRIAVCNFIQDLSSGGFPLLDAVVDRWLKALRECLASADSNVHTLVFNRIF</sequence>
<dbReference type="InterPro" id="IPR021133">
    <property type="entry name" value="HEAT_type_2"/>
</dbReference>
<dbReference type="PhylomeDB" id="E9HZI1"/>